<evidence type="ECO:0000256" key="3">
    <source>
        <dbReference type="ARBA" id="ARBA00010705"/>
    </source>
</evidence>
<comment type="similarity">
    <text evidence="3">Belongs to the complex I NDUFA8 subunit family.</text>
</comment>
<evidence type="ECO:0000256" key="5">
    <source>
        <dbReference type="ARBA" id="ARBA00022660"/>
    </source>
</evidence>
<sequence>MGGKKEEVFSIDSSAVIAGLASGLGSFCKEEHQNYYKCKHNNSDPEGCLPEAIDARRCNFALANLYLDPKYGCDAKFTSYVKCLRERDFSFRDCYDTRLDFESCASEKFGIEFPFAVPPRLKQYQKLKPEEKPKNN</sequence>
<accession>A0AAW2ZJG3</accession>
<name>A0AAW2ZJG3_9EUKA</name>
<comment type="subcellular location">
    <subcellularLocation>
        <location evidence="2">Mitochondrion</location>
    </subcellularLocation>
</comment>
<evidence type="ECO:0000256" key="7">
    <source>
        <dbReference type="ARBA" id="ARBA00022982"/>
    </source>
</evidence>
<evidence type="ECO:0000313" key="10">
    <source>
        <dbReference type="EMBL" id="KAL0488804.1"/>
    </source>
</evidence>
<dbReference type="Proteomes" id="UP001431209">
    <property type="component" value="Unassembled WGS sequence"/>
</dbReference>
<dbReference type="GO" id="GO:0006120">
    <property type="term" value="P:mitochondrial electron transport, NADH to ubiquinone"/>
    <property type="evidence" value="ECO:0007669"/>
    <property type="project" value="InterPro"/>
</dbReference>
<evidence type="ECO:0000256" key="8">
    <source>
        <dbReference type="ARBA" id="ARBA00023128"/>
    </source>
</evidence>
<keyword evidence="5" id="KW-0679">Respiratory chain</keyword>
<keyword evidence="7" id="KW-0249">Electron transport</keyword>
<evidence type="ECO:0000256" key="2">
    <source>
        <dbReference type="ARBA" id="ARBA00004173"/>
    </source>
</evidence>
<dbReference type="InterPro" id="IPR016680">
    <property type="entry name" value="NDUFA8"/>
</dbReference>
<evidence type="ECO:0000256" key="9">
    <source>
        <dbReference type="ARBA" id="ARBA00023157"/>
    </source>
</evidence>
<comment type="caution">
    <text evidence="10">The sequence shown here is derived from an EMBL/GenBank/DDBJ whole genome shotgun (WGS) entry which is preliminary data.</text>
</comment>
<evidence type="ECO:0000256" key="4">
    <source>
        <dbReference type="ARBA" id="ARBA00022448"/>
    </source>
</evidence>
<dbReference type="EMBL" id="JAOPGA020001475">
    <property type="protein sequence ID" value="KAL0488804.1"/>
    <property type="molecule type" value="Genomic_DNA"/>
</dbReference>
<dbReference type="AlphaFoldDB" id="A0AAW2ZJG3"/>
<dbReference type="GO" id="GO:0005739">
    <property type="term" value="C:mitochondrion"/>
    <property type="evidence" value="ECO:0007669"/>
    <property type="project" value="UniProtKB-SubCell"/>
</dbReference>
<proteinExistence type="inferred from homology"/>
<dbReference type="PANTHER" id="PTHR13344">
    <property type="entry name" value="NADH-UBIQUINONE OXIDOREDUCTASE"/>
    <property type="match status" value="1"/>
</dbReference>
<gene>
    <name evidence="10" type="ORF">AKO1_003885</name>
</gene>
<dbReference type="PANTHER" id="PTHR13344:SF0">
    <property type="entry name" value="NADH DEHYDROGENASE [UBIQUINONE] 1 ALPHA SUBCOMPLEX SUBUNIT 8"/>
    <property type="match status" value="1"/>
</dbReference>
<evidence type="ECO:0000256" key="6">
    <source>
        <dbReference type="ARBA" id="ARBA00022737"/>
    </source>
</evidence>
<keyword evidence="4" id="KW-0813">Transport</keyword>
<protein>
    <recommendedName>
        <fullName evidence="12">NADH dehydrogenase [ubiquinone] 1 alpha subcomplex subunit 8</fullName>
    </recommendedName>
</protein>
<organism evidence="10 11">
    <name type="scientific">Acrasis kona</name>
    <dbReference type="NCBI Taxonomy" id="1008807"/>
    <lineage>
        <taxon>Eukaryota</taxon>
        <taxon>Discoba</taxon>
        <taxon>Heterolobosea</taxon>
        <taxon>Tetramitia</taxon>
        <taxon>Eutetramitia</taxon>
        <taxon>Acrasidae</taxon>
        <taxon>Acrasis</taxon>
    </lineage>
</organism>
<evidence type="ECO:0000313" key="11">
    <source>
        <dbReference type="Proteomes" id="UP001431209"/>
    </source>
</evidence>
<keyword evidence="6" id="KW-0677">Repeat</keyword>
<evidence type="ECO:0000256" key="1">
    <source>
        <dbReference type="ARBA" id="ARBA00003195"/>
    </source>
</evidence>
<reference evidence="10 11" key="1">
    <citation type="submission" date="2024-03" db="EMBL/GenBank/DDBJ databases">
        <title>The Acrasis kona genome and developmental transcriptomes reveal deep origins of eukaryotic multicellular pathways.</title>
        <authorList>
            <person name="Sheikh S."/>
            <person name="Fu C.-J."/>
            <person name="Brown M.W."/>
            <person name="Baldauf S.L."/>
        </authorList>
    </citation>
    <scope>NUCLEOTIDE SEQUENCE [LARGE SCALE GENOMIC DNA]</scope>
    <source>
        <strain evidence="10 11">ATCC MYA-3509</strain>
    </source>
</reference>
<comment type="function">
    <text evidence="1">Accessory subunit of the mitochondrial membrane respiratory chain NADH dehydrogenase (Complex I), that is believed not to be involved in catalysis. Complex I functions in the transfer of electrons from NADH to the respiratory chain. The immediate electron acceptor for the enzyme is believed to be ubiquinone.</text>
</comment>
<keyword evidence="9" id="KW-1015">Disulfide bond</keyword>
<evidence type="ECO:0008006" key="12">
    <source>
        <dbReference type="Google" id="ProtNLM"/>
    </source>
</evidence>
<keyword evidence="11" id="KW-1185">Reference proteome</keyword>
<keyword evidence="8" id="KW-0496">Mitochondrion</keyword>